<reference evidence="11" key="1">
    <citation type="submission" date="2025-08" db="UniProtKB">
        <authorList>
            <consortium name="Ensembl"/>
        </authorList>
    </citation>
    <scope>IDENTIFICATION</scope>
</reference>
<dbReference type="FunFam" id="3.30.160.60:FF:001465">
    <property type="entry name" value="Zinc finger protein 560"/>
    <property type="match status" value="1"/>
</dbReference>
<comment type="subcellular location">
    <subcellularLocation>
        <location evidence="1">Nucleus</location>
    </subcellularLocation>
</comment>
<dbReference type="GO" id="GO:0000122">
    <property type="term" value="P:negative regulation of transcription by RNA polymerase II"/>
    <property type="evidence" value="ECO:0007669"/>
    <property type="project" value="UniProtKB-ARBA"/>
</dbReference>
<dbReference type="GeneTree" id="ENSGT01020000230976"/>
<dbReference type="GO" id="GO:0000981">
    <property type="term" value="F:DNA-binding transcription factor activity, RNA polymerase II-specific"/>
    <property type="evidence" value="ECO:0007669"/>
    <property type="project" value="TreeGrafter"/>
</dbReference>
<evidence type="ECO:0000256" key="1">
    <source>
        <dbReference type="ARBA" id="ARBA00004123"/>
    </source>
</evidence>
<dbReference type="STRING" id="80966.ENSAPOP00000004383"/>
<evidence type="ECO:0000256" key="9">
    <source>
        <dbReference type="SAM" id="MobiDB-lite"/>
    </source>
</evidence>
<keyword evidence="4 8" id="KW-0863">Zinc-finger</keyword>
<dbReference type="PROSITE" id="PS50157">
    <property type="entry name" value="ZINC_FINGER_C2H2_2"/>
    <property type="match status" value="2"/>
</dbReference>
<evidence type="ECO:0000259" key="10">
    <source>
        <dbReference type="PROSITE" id="PS50157"/>
    </source>
</evidence>
<accession>A0A3Q1EKR6</accession>
<feature type="region of interest" description="Disordered" evidence="9">
    <location>
        <begin position="178"/>
        <end position="226"/>
    </location>
</feature>
<feature type="region of interest" description="Disordered" evidence="9">
    <location>
        <begin position="32"/>
        <end position="51"/>
    </location>
</feature>
<organism evidence="11 12">
    <name type="scientific">Acanthochromis polyacanthus</name>
    <name type="common">spiny chromis</name>
    <dbReference type="NCBI Taxonomy" id="80966"/>
    <lineage>
        <taxon>Eukaryota</taxon>
        <taxon>Metazoa</taxon>
        <taxon>Chordata</taxon>
        <taxon>Craniata</taxon>
        <taxon>Vertebrata</taxon>
        <taxon>Euteleostomi</taxon>
        <taxon>Actinopterygii</taxon>
        <taxon>Neopterygii</taxon>
        <taxon>Teleostei</taxon>
        <taxon>Neoteleostei</taxon>
        <taxon>Acanthomorphata</taxon>
        <taxon>Ovalentaria</taxon>
        <taxon>Pomacentridae</taxon>
        <taxon>Acanthochromis</taxon>
    </lineage>
</organism>
<evidence type="ECO:0000256" key="3">
    <source>
        <dbReference type="ARBA" id="ARBA00022737"/>
    </source>
</evidence>
<feature type="domain" description="C2H2-type" evidence="10">
    <location>
        <begin position="257"/>
        <end position="284"/>
    </location>
</feature>
<evidence type="ECO:0000256" key="6">
    <source>
        <dbReference type="ARBA" id="ARBA00023125"/>
    </source>
</evidence>
<feature type="compositionally biased region" description="Polar residues" evidence="9">
    <location>
        <begin position="213"/>
        <end position="226"/>
    </location>
</feature>
<protein>
    <recommendedName>
        <fullName evidence="10">C2H2-type domain-containing protein</fullName>
    </recommendedName>
</protein>
<evidence type="ECO:0000256" key="7">
    <source>
        <dbReference type="ARBA" id="ARBA00023242"/>
    </source>
</evidence>
<dbReference type="Ensembl" id="ENSAPOT00000010117.1">
    <property type="protein sequence ID" value="ENSAPOP00000004383.1"/>
    <property type="gene ID" value="ENSAPOG00000005998.1"/>
</dbReference>
<dbReference type="SUPFAM" id="SSF57667">
    <property type="entry name" value="beta-beta-alpha zinc fingers"/>
    <property type="match status" value="1"/>
</dbReference>
<dbReference type="Pfam" id="PF00096">
    <property type="entry name" value="zf-C2H2"/>
    <property type="match status" value="2"/>
</dbReference>
<keyword evidence="6" id="KW-0238">DNA-binding</keyword>
<name>A0A3Q1EKR6_9TELE</name>
<keyword evidence="2" id="KW-0479">Metal-binding</keyword>
<feature type="domain" description="C2H2-type" evidence="10">
    <location>
        <begin position="229"/>
        <end position="256"/>
    </location>
</feature>
<proteinExistence type="predicted"/>
<dbReference type="PANTHER" id="PTHR23235">
    <property type="entry name" value="KRUEPPEL-LIKE TRANSCRIPTION FACTOR"/>
    <property type="match status" value="1"/>
</dbReference>
<keyword evidence="7" id="KW-0539">Nucleus</keyword>
<dbReference type="GO" id="GO:0005634">
    <property type="term" value="C:nucleus"/>
    <property type="evidence" value="ECO:0007669"/>
    <property type="project" value="UniProtKB-SubCell"/>
</dbReference>
<evidence type="ECO:0000313" key="11">
    <source>
        <dbReference type="Ensembl" id="ENSAPOP00000004383.1"/>
    </source>
</evidence>
<dbReference type="InterPro" id="IPR013087">
    <property type="entry name" value="Znf_C2H2_type"/>
</dbReference>
<dbReference type="Gene3D" id="3.30.160.60">
    <property type="entry name" value="Classic Zinc Finger"/>
    <property type="match status" value="2"/>
</dbReference>
<dbReference type="PROSITE" id="PS00028">
    <property type="entry name" value="ZINC_FINGER_C2H2_1"/>
    <property type="match status" value="2"/>
</dbReference>
<evidence type="ECO:0000256" key="8">
    <source>
        <dbReference type="PROSITE-ProRule" id="PRU00042"/>
    </source>
</evidence>
<evidence type="ECO:0000256" key="5">
    <source>
        <dbReference type="ARBA" id="ARBA00022833"/>
    </source>
</evidence>
<dbReference type="GO" id="GO:0000978">
    <property type="term" value="F:RNA polymerase II cis-regulatory region sequence-specific DNA binding"/>
    <property type="evidence" value="ECO:0007669"/>
    <property type="project" value="TreeGrafter"/>
</dbReference>
<dbReference type="FunFam" id="3.30.160.60:FF:000446">
    <property type="entry name" value="Zinc finger protein"/>
    <property type="match status" value="1"/>
</dbReference>
<feature type="compositionally biased region" description="Polar residues" evidence="9">
    <location>
        <begin position="32"/>
        <end position="44"/>
    </location>
</feature>
<keyword evidence="3" id="KW-0677">Repeat</keyword>
<dbReference type="AlphaFoldDB" id="A0A3Q1EKR6"/>
<dbReference type="Proteomes" id="UP000257200">
    <property type="component" value="Unplaced"/>
</dbReference>
<sequence length="291" mass="32802">MNILFPFVPPELPQQHVSKEIAPTAQQLCNTERNSSLDQQSTDPPQVKEEQEDLCSSQHGEQLVLKQGIDVCQFVFVLFSPSELPQLSQQHVCKEEEEELCTIRDEENLGLKQETDTFMLTLTHVEGNYGENQTLCLNPKDSQMAAEKESVISMSVTNTEVPETNTDCQPLSYNSHLAESQDHRGKRGGSVSTENAETKPQKRHHKSNEVHNPATSKNSCNTPTGQKSFRCETCGKAFPFKCRLIMHLRIHTGQQSFSCNFCGKKFNAKQALKVHEKFHAGESPRSRKTQE</sequence>
<dbReference type="InterPro" id="IPR036236">
    <property type="entry name" value="Znf_C2H2_sf"/>
</dbReference>
<reference evidence="11" key="2">
    <citation type="submission" date="2025-09" db="UniProtKB">
        <authorList>
            <consortium name="Ensembl"/>
        </authorList>
    </citation>
    <scope>IDENTIFICATION</scope>
</reference>
<evidence type="ECO:0000256" key="4">
    <source>
        <dbReference type="ARBA" id="ARBA00022771"/>
    </source>
</evidence>
<dbReference type="SMART" id="SM00355">
    <property type="entry name" value="ZnF_C2H2"/>
    <property type="match status" value="2"/>
</dbReference>
<dbReference type="InParanoid" id="A0A3Q1EKR6"/>
<evidence type="ECO:0000256" key="2">
    <source>
        <dbReference type="ARBA" id="ARBA00022723"/>
    </source>
</evidence>
<dbReference type="PANTHER" id="PTHR23235:SF142">
    <property type="entry name" value="ZINC FINGER PROTEIN 384"/>
    <property type="match status" value="1"/>
</dbReference>
<dbReference type="GO" id="GO:0008270">
    <property type="term" value="F:zinc ion binding"/>
    <property type="evidence" value="ECO:0007669"/>
    <property type="project" value="UniProtKB-KW"/>
</dbReference>
<evidence type="ECO:0000313" key="12">
    <source>
        <dbReference type="Proteomes" id="UP000257200"/>
    </source>
</evidence>
<keyword evidence="12" id="KW-1185">Reference proteome</keyword>
<keyword evidence="5" id="KW-0862">Zinc</keyword>